<accession>A0A8J6JZI0</accession>
<name>A0A8J6JZI0_ELECQ</name>
<reference evidence="6" key="1">
    <citation type="thesis" date="2020" institute="ProQuest LLC" country="789 East Eisenhower Parkway, Ann Arbor, MI, USA">
        <title>Comparative Genomics and Chromosome Evolution.</title>
        <authorList>
            <person name="Mudd A.B."/>
        </authorList>
    </citation>
    <scope>NUCLEOTIDE SEQUENCE</scope>
    <source>
        <strain evidence="6">HN-11 Male</strain>
        <tissue evidence="6">Kidney and liver</tissue>
    </source>
</reference>
<dbReference type="EC" id="2.5.1.18" evidence="1"/>
<evidence type="ECO:0000256" key="3">
    <source>
        <dbReference type="ARBA" id="ARBA00047960"/>
    </source>
</evidence>
<dbReference type="InterPro" id="IPR050213">
    <property type="entry name" value="GST_superfamily"/>
</dbReference>
<dbReference type="GO" id="GO:0004364">
    <property type="term" value="F:glutathione transferase activity"/>
    <property type="evidence" value="ECO:0007669"/>
    <property type="project" value="UniProtKB-EC"/>
</dbReference>
<dbReference type="InterPro" id="IPR010987">
    <property type="entry name" value="Glutathione-S-Trfase_C-like"/>
</dbReference>
<dbReference type="OrthoDB" id="414243at2759"/>
<evidence type="ECO:0000259" key="5">
    <source>
        <dbReference type="PROSITE" id="PS50405"/>
    </source>
</evidence>
<dbReference type="InterPro" id="IPR004045">
    <property type="entry name" value="Glutathione_S-Trfase_N"/>
</dbReference>
<dbReference type="CDD" id="cd03039">
    <property type="entry name" value="GST_N_Sigma_like"/>
    <property type="match status" value="1"/>
</dbReference>
<keyword evidence="2" id="KW-0808">Transferase</keyword>
<proteinExistence type="predicted"/>
<dbReference type="PROSITE" id="PS50404">
    <property type="entry name" value="GST_NTER"/>
    <property type="match status" value="1"/>
</dbReference>
<organism evidence="6 7">
    <name type="scientific">Eleutherodactylus coqui</name>
    <name type="common">Puerto Rican coqui</name>
    <dbReference type="NCBI Taxonomy" id="57060"/>
    <lineage>
        <taxon>Eukaryota</taxon>
        <taxon>Metazoa</taxon>
        <taxon>Chordata</taxon>
        <taxon>Craniata</taxon>
        <taxon>Vertebrata</taxon>
        <taxon>Euteleostomi</taxon>
        <taxon>Amphibia</taxon>
        <taxon>Batrachia</taxon>
        <taxon>Anura</taxon>
        <taxon>Neobatrachia</taxon>
        <taxon>Hyloidea</taxon>
        <taxon>Eleutherodactylidae</taxon>
        <taxon>Eleutherodactylinae</taxon>
        <taxon>Eleutherodactylus</taxon>
        <taxon>Eleutherodactylus</taxon>
    </lineage>
</organism>
<dbReference type="EMBL" id="WNTK01000453">
    <property type="protein sequence ID" value="KAG9469684.1"/>
    <property type="molecule type" value="Genomic_DNA"/>
</dbReference>
<dbReference type="GO" id="GO:0006749">
    <property type="term" value="P:glutathione metabolic process"/>
    <property type="evidence" value="ECO:0007669"/>
    <property type="project" value="TreeGrafter"/>
</dbReference>
<dbReference type="SUPFAM" id="SSF52833">
    <property type="entry name" value="Thioredoxin-like"/>
    <property type="match status" value="1"/>
</dbReference>
<evidence type="ECO:0000313" key="7">
    <source>
        <dbReference type="Proteomes" id="UP000770717"/>
    </source>
</evidence>
<dbReference type="Pfam" id="PF14497">
    <property type="entry name" value="GST_C_3"/>
    <property type="match status" value="1"/>
</dbReference>
<evidence type="ECO:0000259" key="4">
    <source>
        <dbReference type="PROSITE" id="PS50404"/>
    </source>
</evidence>
<dbReference type="PANTHER" id="PTHR11571:SF224">
    <property type="entry name" value="HEMATOPOIETIC PROSTAGLANDIN D SYNTHASE"/>
    <property type="match status" value="1"/>
</dbReference>
<comment type="caution">
    <text evidence="6">The sequence shown here is derived from an EMBL/GenBank/DDBJ whole genome shotgun (WGS) entry which is preliminary data.</text>
</comment>
<dbReference type="PANTHER" id="PTHR11571">
    <property type="entry name" value="GLUTATHIONE S-TRANSFERASE"/>
    <property type="match status" value="1"/>
</dbReference>
<dbReference type="InterPro" id="IPR036249">
    <property type="entry name" value="Thioredoxin-like_sf"/>
</dbReference>
<keyword evidence="7" id="KW-1185">Reference proteome</keyword>
<evidence type="ECO:0000256" key="1">
    <source>
        <dbReference type="ARBA" id="ARBA00012452"/>
    </source>
</evidence>
<evidence type="ECO:0000256" key="2">
    <source>
        <dbReference type="ARBA" id="ARBA00022679"/>
    </source>
</evidence>
<dbReference type="AlphaFoldDB" id="A0A8J6JZI0"/>
<dbReference type="Proteomes" id="UP000770717">
    <property type="component" value="Unassembled WGS sequence"/>
</dbReference>
<dbReference type="PROSITE" id="PS50405">
    <property type="entry name" value="GST_CTER"/>
    <property type="match status" value="1"/>
</dbReference>
<gene>
    <name evidence="6" type="ORF">GDO78_019919</name>
</gene>
<feature type="domain" description="GST C-terminal" evidence="5">
    <location>
        <begin position="51"/>
        <end position="164"/>
    </location>
</feature>
<dbReference type="SUPFAM" id="SSF47616">
    <property type="entry name" value="GST C-terminal domain-like"/>
    <property type="match status" value="1"/>
</dbReference>
<feature type="domain" description="GST N-terminal" evidence="4">
    <location>
        <begin position="2"/>
        <end position="93"/>
    </location>
</feature>
<sequence>MPNYKLTYFNFRGRAEIIRYLFAYTNTKYEDVRLDYEKDWPAQKDSLTGKTDLDDLHIDAILDTIDDFILQFPWTADEKTIKEYIAKPGASLCSNLEKELGDKKWFAGDYVTWADFFWEVCSDSFEYYQSGFCKDYPNLFALKQRVRELPAIAAWIKRRPETPY</sequence>
<protein>
    <recommendedName>
        <fullName evidence="1">glutathione transferase</fullName>
        <ecNumber evidence="1">2.5.1.18</ecNumber>
    </recommendedName>
</protein>
<dbReference type="Gene3D" id="1.20.1050.130">
    <property type="match status" value="2"/>
</dbReference>
<dbReference type="InterPro" id="IPR036282">
    <property type="entry name" value="Glutathione-S-Trfase_C_sf"/>
</dbReference>
<comment type="catalytic activity">
    <reaction evidence="3">
        <text>RX + glutathione = an S-substituted glutathione + a halide anion + H(+)</text>
        <dbReference type="Rhea" id="RHEA:16437"/>
        <dbReference type="ChEBI" id="CHEBI:15378"/>
        <dbReference type="ChEBI" id="CHEBI:16042"/>
        <dbReference type="ChEBI" id="CHEBI:17792"/>
        <dbReference type="ChEBI" id="CHEBI:57925"/>
        <dbReference type="ChEBI" id="CHEBI:90779"/>
        <dbReference type="EC" id="2.5.1.18"/>
    </reaction>
</comment>
<dbReference type="InterPro" id="IPR004046">
    <property type="entry name" value="GST_C"/>
</dbReference>
<evidence type="ECO:0000313" key="6">
    <source>
        <dbReference type="EMBL" id="KAG9469684.1"/>
    </source>
</evidence>